<accession>A0A2P4QH69</accession>
<keyword evidence="1" id="KW-0472">Membrane</keyword>
<gene>
    <name evidence="2" type="ORF">GLOIN_2v1551997</name>
</gene>
<keyword evidence="1" id="KW-1133">Transmembrane helix</keyword>
<feature type="transmembrane region" description="Helical" evidence="1">
    <location>
        <begin position="6"/>
        <end position="27"/>
    </location>
</feature>
<dbReference type="AlphaFoldDB" id="A0A2P4QH69"/>
<evidence type="ECO:0000313" key="2">
    <source>
        <dbReference type="EMBL" id="POG76974.1"/>
    </source>
</evidence>
<dbReference type="EMBL" id="AUPC02000045">
    <property type="protein sequence ID" value="POG76974.1"/>
    <property type="molecule type" value="Genomic_DNA"/>
</dbReference>
<comment type="caution">
    <text evidence="2">The sequence shown here is derived from an EMBL/GenBank/DDBJ whole genome shotgun (WGS) entry which is preliminary data.</text>
</comment>
<feature type="non-terminal residue" evidence="2">
    <location>
        <position position="54"/>
    </location>
</feature>
<feature type="transmembrane region" description="Helical" evidence="1">
    <location>
        <begin position="34"/>
        <end position="53"/>
    </location>
</feature>
<keyword evidence="1" id="KW-0812">Transmembrane</keyword>
<keyword evidence="3" id="KW-1185">Reference proteome</keyword>
<dbReference type="Proteomes" id="UP000018888">
    <property type="component" value="Unassembled WGS sequence"/>
</dbReference>
<name>A0A2P4QH69_RHIID</name>
<reference evidence="2 3" key="2">
    <citation type="journal article" date="2018" name="New Phytol.">
        <title>High intraspecific genome diversity in the model arbuscular mycorrhizal symbiont Rhizophagus irregularis.</title>
        <authorList>
            <person name="Chen E.C.H."/>
            <person name="Morin E."/>
            <person name="Beaudet D."/>
            <person name="Noel J."/>
            <person name="Yildirir G."/>
            <person name="Ndikumana S."/>
            <person name="Charron P."/>
            <person name="St-Onge C."/>
            <person name="Giorgi J."/>
            <person name="Kruger M."/>
            <person name="Marton T."/>
            <person name="Ropars J."/>
            <person name="Grigoriev I.V."/>
            <person name="Hainaut M."/>
            <person name="Henrissat B."/>
            <person name="Roux C."/>
            <person name="Martin F."/>
            <person name="Corradi N."/>
        </authorList>
    </citation>
    <scope>NUCLEOTIDE SEQUENCE [LARGE SCALE GENOMIC DNA]</scope>
    <source>
        <strain evidence="2 3">DAOM 197198</strain>
    </source>
</reference>
<organism evidence="2 3">
    <name type="scientific">Rhizophagus irregularis (strain DAOM 181602 / DAOM 197198 / MUCL 43194)</name>
    <name type="common">Arbuscular mycorrhizal fungus</name>
    <name type="synonym">Glomus intraradices</name>
    <dbReference type="NCBI Taxonomy" id="747089"/>
    <lineage>
        <taxon>Eukaryota</taxon>
        <taxon>Fungi</taxon>
        <taxon>Fungi incertae sedis</taxon>
        <taxon>Mucoromycota</taxon>
        <taxon>Glomeromycotina</taxon>
        <taxon>Glomeromycetes</taxon>
        <taxon>Glomerales</taxon>
        <taxon>Glomeraceae</taxon>
        <taxon>Rhizophagus</taxon>
    </lineage>
</organism>
<evidence type="ECO:0000313" key="3">
    <source>
        <dbReference type="Proteomes" id="UP000018888"/>
    </source>
</evidence>
<reference evidence="2 3" key="1">
    <citation type="journal article" date="2013" name="Proc. Natl. Acad. Sci. U.S.A.">
        <title>Genome of an arbuscular mycorrhizal fungus provides insight into the oldest plant symbiosis.</title>
        <authorList>
            <person name="Tisserant E."/>
            <person name="Malbreil M."/>
            <person name="Kuo A."/>
            <person name="Kohler A."/>
            <person name="Symeonidi A."/>
            <person name="Balestrini R."/>
            <person name="Charron P."/>
            <person name="Duensing N."/>
            <person name="Frei Dit Frey N."/>
            <person name="Gianinazzi-Pearson V."/>
            <person name="Gilbert L.B."/>
            <person name="Handa Y."/>
            <person name="Herr J.R."/>
            <person name="Hijri M."/>
            <person name="Koul R."/>
            <person name="Kawaguchi M."/>
            <person name="Krajinski F."/>
            <person name="Lammers P.J."/>
            <person name="Masclaux F.G."/>
            <person name="Murat C."/>
            <person name="Morin E."/>
            <person name="Ndikumana S."/>
            <person name="Pagni M."/>
            <person name="Petitpierre D."/>
            <person name="Requena N."/>
            <person name="Rosikiewicz P."/>
            <person name="Riley R."/>
            <person name="Saito K."/>
            <person name="San Clemente H."/>
            <person name="Shapiro H."/>
            <person name="van Tuinen D."/>
            <person name="Becard G."/>
            <person name="Bonfante P."/>
            <person name="Paszkowski U."/>
            <person name="Shachar-Hill Y.Y."/>
            <person name="Tuskan G.A."/>
            <person name="Young P.W."/>
            <person name="Sanders I.R."/>
            <person name="Henrissat B."/>
            <person name="Rensing S.A."/>
            <person name="Grigoriev I.V."/>
            <person name="Corradi N."/>
            <person name="Roux C."/>
            <person name="Martin F."/>
        </authorList>
    </citation>
    <scope>NUCLEOTIDE SEQUENCE [LARGE SCALE GENOMIC DNA]</scope>
    <source>
        <strain evidence="2 3">DAOM 197198</strain>
    </source>
</reference>
<protein>
    <submittedName>
        <fullName evidence="2">Uncharacterized protein</fullName>
    </submittedName>
</protein>
<proteinExistence type="predicted"/>
<sequence length="54" mass="6678">MPYFSFLLPITSHYSFLLPFIFYYFSLLHCYNNFSLPLCFTFFISFVFLFFIFI</sequence>
<evidence type="ECO:0000256" key="1">
    <source>
        <dbReference type="SAM" id="Phobius"/>
    </source>
</evidence>